<dbReference type="Proteomes" id="UP000002512">
    <property type="component" value="Chromosome"/>
</dbReference>
<evidence type="ECO:0000313" key="3">
    <source>
        <dbReference type="Proteomes" id="UP000002512"/>
    </source>
</evidence>
<dbReference type="KEGG" id="smu:SMU_222c"/>
<evidence type="ECO:0000313" key="2">
    <source>
        <dbReference type="EMBL" id="AAN57994.1"/>
    </source>
</evidence>
<accession>Q8DW53</accession>
<protein>
    <recommendedName>
        <fullName evidence="1">AP2-like integrase N-terminal domain-containing protein</fullName>
    </recommendedName>
</protein>
<dbReference type="PATRIC" id="fig|210007.7.peg.192"/>
<dbReference type="OrthoDB" id="9803188at2"/>
<dbReference type="HOGENOM" id="CLU_2865957_0_0_9"/>
<sequence>MAISYRQRGKKKLWDYRVFDSNKKVIASNSGFKTKKEAESEALYLEMKLKNGTIIDRNITLYQL</sequence>
<dbReference type="Pfam" id="PF14657">
    <property type="entry name" value="Arm-DNA-bind_4"/>
    <property type="match status" value="1"/>
</dbReference>
<dbReference type="InterPro" id="IPR028259">
    <property type="entry name" value="AP2-like_int_N"/>
</dbReference>
<keyword evidence="3" id="KW-1185">Reference proteome</keyword>
<dbReference type="STRING" id="210007.SMU_222c"/>
<dbReference type="EMBL" id="AE014133">
    <property type="protein sequence ID" value="AAN57994.1"/>
    <property type="molecule type" value="Genomic_DNA"/>
</dbReference>
<evidence type="ECO:0000259" key="1">
    <source>
        <dbReference type="Pfam" id="PF14657"/>
    </source>
</evidence>
<gene>
    <name evidence="2" type="ordered locus">SMU_222c</name>
</gene>
<dbReference type="AlphaFoldDB" id="Q8DW53"/>
<organism evidence="2 3">
    <name type="scientific">Streptococcus mutans serotype c (strain ATCC 700610 / UA159)</name>
    <dbReference type="NCBI Taxonomy" id="210007"/>
    <lineage>
        <taxon>Bacteria</taxon>
        <taxon>Bacillati</taxon>
        <taxon>Bacillota</taxon>
        <taxon>Bacilli</taxon>
        <taxon>Lactobacillales</taxon>
        <taxon>Streptococcaceae</taxon>
        <taxon>Streptococcus</taxon>
    </lineage>
</organism>
<reference evidence="2 3" key="1">
    <citation type="journal article" date="2002" name="Proc. Natl. Acad. Sci. U.S.A.">
        <title>Genome sequence of Streptococcus mutans UA159, a cariogenic dental pathogen.</title>
        <authorList>
            <person name="Ajdic D."/>
            <person name="McShan W.M."/>
            <person name="McLaughlin R.E."/>
            <person name="Savic G."/>
            <person name="Chang J."/>
            <person name="Carson M.B."/>
            <person name="Primeaux C."/>
            <person name="Tian R."/>
            <person name="Kenton S."/>
            <person name="Jia H."/>
            <person name="Lin S."/>
            <person name="Qian Y."/>
            <person name="Li S."/>
            <person name="Zhu H."/>
            <person name="Najar F."/>
            <person name="Lai H."/>
            <person name="White J."/>
            <person name="Roe B.A."/>
            <person name="Ferretti J.J."/>
        </authorList>
    </citation>
    <scope>NUCLEOTIDE SEQUENCE [LARGE SCALE GENOMIC DNA]</scope>
    <source>
        <strain evidence="3">ATCC 700610 / UA159</strain>
    </source>
</reference>
<proteinExistence type="predicted"/>
<feature type="domain" description="AP2-like integrase N-terminal" evidence="1">
    <location>
        <begin position="14"/>
        <end position="53"/>
    </location>
</feature>
<name>Q8DW53_STRMU</name>